<accession>A0A3S3PHV9</accession>
<protein>
    <submittedName>
        <fullName evidence="2">Origin of replication complex subunit 6</fullName>
    </submittedName>
</protein>
<evidence type="ECO:0000313" key="3">
    <source>
        <dbReference type="Proteomes" id="UP000283530"/>
    </source>
</evidence>
<dbReference type="EMBL" id="QPKB01000008">
    <property type="protein sequence ID" value="RWR90944.1"/>
    <property type="molecule type" value="Genomic_DNA"/>
</dbReference>
<keyword evidence="1" id="KW-1133">Transmembrane helix</keyword>
<dbReference type="Proteomes" id="UP000283530">
    <property type="component" value="Unassembled WGS sequence"/>
</dbReference>
<evidence type="ECO:0000256" key="1">
    <source>
        <dbReference type="SAM" id="Phobius"/>
    </source>
</evidence>
<name>A0A3S3PHV9_9MAGN</name>
<proteinExistence type="predicted"/>
<keyword evidence="1" id="KW-0472">Membrane</keyword>
<keyword evidence="3" id="KW-1185">Reference proteome</keyword>
<gene>
    <name evidence="2" type="ORF">CKAN_02007500</name>
</gene>
<comment type="caution">
    <text evidence="2">The sequence shown here is derived from an EMBL/GenBank/DDBJ whole genome shotgun (WGS) entry which is preliminary data.</text>
</comment>
<keyword evidence="1" id="KW-0812">Transmembrane</keyword>
<dbReference type="STRING" id="337451.A0A3S3PHV9"/>
<feature type="transmembrane region" description="Helical" evidence="1">
    <location>
        <begin position="6"/>
        <end position="24"/>
    </location>
</feature>
<sequence length="78" mass="9109">MCMKYLYIVFGLGILVFNFPPPTYKRHKRMEKCAYEVWKSSVLASNDQRKAKVPDKRMKQARLNFAKNAPKKVVLEAS</sequence>
<organism evidence="2 3">
    <name type="scientific">Cinnamomum micranthum f. kanehirae</name>
    <dbReference type="NCBI Taxonomy" id="337451"/>
    <lineage>
        <taxon>Eukaryota</taxon>
        <taxon>Viridiplantae</taxon>
        <taxon>Streptophyta</taxon>
        <taxon>Embryophyta</taxon>
        <taxon>Tracheophyta</taxon>
        <taxon>Spermatophyta</taxon>
        <taxon>Magnoliopsida</taxon>
        <taxon>Magnoliidae</taxon>
        <taxon>Laurales</taxon>
        <taxon>Lauraceae</taxon>
        <taxon>Cinnamomum</taxon>
    </lineage>
</organism>
<dbReference type="AlphaFoldDB" id="A0A3S3PHV9"/>
<evidence type="ECO:0000313" key="2">
    <source>
        <dbReference type="EMBL" id="RWR90944.1"/>
    </source>
</evidence>
<reference evidence="2 3" key="1">
    <citation type="journal article" date="2019" name="Nat. Plants">
        <title>Stout camphor tree genome fills gaps in understanding of flowering plant genome evolution.</title>
        <authorList>
            <person name="Chaw S.M."/>
            <person name="Liu Y.C."/>
            <person name="Wu Y.W."/>
            <person name="Wang H.Y."/>
            <person name="Lin C.I."/>
            <person name="Wu C.S."/>
            <person name="Ke H.M."/>
            <person name="Chang L.Y."/>
            <person name="Hsu C.Y."/>
            <person name="Yang H.T."/>
            <person name="Sudianto E."/>
            <person name="Hsu M.H."/>
            <person name="Wu K.P."/>
            <person name="Wang L.N."/>
            <person name="Leebens-Mack J.H."/>
            <person name="Tsai I.J."/>
        </authorList>
    </citation>
    <scope>NUCLEOTIDE SEQUENCE [LARGE SCALE GENOMIC DNA]</scope>
    <source>
        <strain evidence="3">cv. Chaw 1501</strain>
        <tissue evidence="2">Young leaves</tissue>
    </source>
</reference>